<dbReference type="InterPro" id="IPR009078">
    <property type="entry name" value="Ferritin-like_SF"/>
</dbReference>
<dbReference type="AlphaFoldDB" id="A0A840I5W9"/>
<evidence type="ECO:0000259" key="1">
    <source>
        <dbReference type="Pfam" id="PF09537"/>
    </source>
</evidence>
<proteinExistence type="predicted"/>
<reference evidence="2 3" key="1">
    <citation type="submission" date="2020-08" db="EMBL/GenBank/DDBJ databases">
        <title>Genomic Encyclopedia of Type Strains, Phase IV (KMG-IV): sequencing the most valuable type-strain genomes for metagenomic binning, comparative biology and taxonomic classification.</title>
        <authorList>
            <person name="Goeker M."/>
        </authorList>
    </citation>
    <scope>NUCLEOTIDE SEQUENCE [LARGE SCALE GENOMIC DNA]</scope>
    <source>
        <strain evidence="2 3">DSM 102850</strain>
    </source>
</reference>
<protein>
    <submittedName>
        <fullName evidence="2">Uncharacterized protein (TIGR02284 family)</fullName>
    </submittedName>
</protein>
<evidence type="ECO:0000313" key="2">
    <source>
        <dbReference type="EMBL" id="MBB4659410.1"/>
    </source>
</evidence>
<feature type="domain" description="DUF2383" evidence="1">
    <location>
        <begin position="6"/>
        <end position="114"/>
    </location>
</feature>
<dbReference type="InterPro" id="IPR011971">
    <property type="entry name" value="CHP02284"/>
</dbReference>
<dbReference type="Pfam" id="PF09537">
    <property type="entry name" value="DUF2383"/>
    <property type="match status" value="1"/>
</dbReference>
<sequence length="144" mass="15961">MAKEIKDELKDVLTRVVDSADGYENAAEDAKAGRFAVMFREKAQERRGFASEIRNHLTGLGEDVKEDGSLLAGAHRTFTELKNAVTGGSDDAILKEIERGESTLLKEYDDALEDIPSTDMAYGVLQRQRESVSRSLSEVKTYES</sequence>
<dbReference type="InterPro" id="IPR016920">
    <property type="entry name" value="UCP029477"/>
</dbReference>
<gene>
    <name evidence="2" type="ORF">GGQ59_001947</name>
</gene>
<organism evidence="2 3">
    <name type="scientific">Parvularcula dongshanensis</name>
    <dbReference type="NCBI Taxonomy" id="1173995"/>
    <lineage>
        <taxon>Bacteria</taxon>
        <taxon>Pseudomonadati</taxon>
        <taxon>Pseudomonadota</taxon>
        <taxon>Alphaproteobacteria</taxon>
        <taxon>Parvularculales</taxon>
        <taxon>Parvularculaceae</taxon>
        <taxon>Parvularcula</taxon>
    </lineage>
</organism>
<dbReference type="RefSeq" id="WP_183817998.1">
    <property type="nucleotide sequence ID" value="NZ_JACHOB010000004.1"/>
</dbReference>
<dbReference type="SUPFAM" id="SSF47240">
    <property type="entry name" value="Ferritin-like"/>
    <property type="match status" value="1"/>
</dbReference>
<dbReference type="PIRSF" id="PIRSF029477">
    <property type="entry name" value="UCP029477"/>
    <property type="match status" value="1"/>
</dbReference>
<dbReference type="EMBL" id="JACHOB010000004">
    <property type="protein sequence ID" value="MBB4659410.1"/>
    <property type="molecule type" value="Genomic_DNA"/>
</dbReference>
<keyword evidence="3" id="KW-1185">Reference proteome</keyword>
<accession>A0A840I5W9</accession>
<comment type="caution">
    <text evidence="2">The sequence shown here is derived from an EMBL/GenBank/DDBJ whole genome shotgun (WGS) entry which is preliminary data.</text>
</comment>
<name>A0A840I5W9_9PROT</name>
<dbReference type="Gene3D" id="1.20.1260.10">
    <property type="match status" value="1"/>
</dbReference>
<dbReference type="InterPro" id="IPR012347">
    <property type="entry name" value="Ferritin-like"/>
</dbReference>
<dbReference type="NCBIfam" id="TIGR02284">
    <property type="entry name" value="PA2169 family four-helix-bundle protein"/>
    <property type="match status" value="1"/>
</dbReference>
<evidence type="ECO:0000313" key="3">
    <source>
        <dbReference type="Proteomes" id="UP000563524"/>
    </source>
</evidence>
<dbReference type="Proteomes" id="UP000563524">
    <property type="component" value="Unassembled WGS sequence"/>
</dbReference>
<dbReference type="InterPro" id="IPR019052">
    <property type="entry name" value="DUF2383"/>
</dbReference>